<organism evidence="1 2">
    <name type="scientific">Photobacterium damselae</name>
    <dbReference type="NCBI Taxonomy" id="38293"/>
    <lineage>
        <taxon>Bacteria</taxon>
        <taxon>Pseudomonadati</taxon>
        <taxon>Pseudomonadota</taxon>
        <taxon>Gammaproteobacteria</taxon>
        <taxon>Vibrionales</taxon>
        <taxon>Vibrionaceae</taxon>
        <taxon>Photobacterium</taxon>
    </lineage>
</organism>
<name>A0A2T3Q7Q5_PHODM</name>
<dbReference type="RefSeq" id="WP_036765818.1">
    <property type="nucleotide sequence ID" value="NZ_JAATTX010000017.1"/>
</dbReference>
<sequence length="103" mass="11907">MTPLNPFEEKLLNDINERRRIGKRGLPLNLIRDEQIKVRFTESDRAVIDSVSRSVGTNEAQFLYTLAISSVREMMINDPVIAAEIKHELTRIGVTIPEWMREL</sequence>
<dbReference type="EMBL" id="UATL01000005">
    <property type="protein sequence ID" value="SPY44048.1"/>
    <property type="molecule type" value="Genomic_DNA"/>
</dbReference>
<dbReference type="OrthoDB" id="5876883at2"/>
<proteinExistence type="predicted"/>
<accession>A0A2T3Q7Q5</accession>
<gene>
    <name evidence="1" type="ORF">NCTC11647_02983</name>
</gene>
<dbReference type="AlphaFoldDB" id="A0A2T3Q7Q5"/>
<protein>
    <submittedName>
        <fullName evidence="1">Uncharacterized protein</fullName>
    </submittedName>
</protein>
<reference evidence="1 2" key="1">
    <citation type="submission" date="2018-06" db="EMBL/GenBank/DDBJ databases">
        <authorList>
            <consortium name="Pathogen Informatics"/>
            <person name="Doyle S."/>
        </authorList>
    </citation>
    <scope>NUCLEOTIDE SEQUENCE [LARGE SCALE GENOMIC DNA]</scope>
    <source>
        <strain evidence="1 2">NCTC11647</strain>
    </source>
</reference>
<evidence type="ECO:0000313" key="2">
    <source>
        <dbReference type="Proteomes" id="UP000251647"/>
    </source>
</evidence>
<dbReference type="Proteomes" id="UP000251647">
    <property type="component" value="Unassembled WGS sequence"/>
</dbReference>
<evidence type="ECO:0000313" key="1">
    <source>
        <dbReference type="EMBL" id="SPY44048.1"/>
    </source>
</evidence>